<evidence type="ECO:0000256" key="5">
    <source>
        <dbReference type="ARBA" id="ARBA00022723"/>
    </source>
</evidence>
<keyword evidence="10" id="KW-0805">Transcription regulation</keyword>
<sequence>MDFPGHFEQIFQQLNYQRVHGQLCDCVIVVGSRHFKAHRSVLAACSTHFRALFTVAEGDASMNMIQLDSEVVTAEAFAALVDMMYTSTLMLGESNVMDVLLAASHLHLNNVVKACKHYLTTRTLPMSPSSDRPAHHHPPQEQQRHRQQQVGDLTMNPTLAANANLTANAATSKLQRSFLLQQLGLSLVSSALGGMEEDGVGNVVGGRRVEQRASFPIRRFHKRKPSLVLGLSEERPRQRQRPSASNLGLLGEEEVNADREERALLSPDSHKMGDESKLDAAITGLVGVSQDDPQMPTQSDSGHCEGEDLGRMQGGVSKEEDMDDQDHQDNRAGVKIKSGTEEEEGEEQEQKVVVKREPLSSPEPTDEISDVTSQAEGSDPAEPGGQEEEEKVELSPESSDRSFTSEPQTSSDSLLKPNSQLLLKSSMGGAGVTGGFGCNNGLNSKPGFSISSFLSQKDFGSGGTGLVTSEDELPNTTTGDSVAHHFLLRQEAAGPSGSAASSLLQSAPLSGENRNGFGDNLQPDSLFLRPMHDGLGNSRGSGGGAPGGRGEVDPFALDFQRSSLGLHSLGRPSRGAGGATTAALGYPGYRRIAPKMTSSMGGDEGVCGVLQDAASSSSSLASPLLLNESGGYEINSGRPTSLPPQLTRASADVLSKCKKALSEHNVLVVEGARKYACKICCKTFLTLTDCKKHIRVHTGEKPYACLKCGKRFSQSSHLYKHSKTTCLRWQNSNMSNALL</sequence>
<evidence type="ECO:0000256" key="7">
    <source>
        <dbReference type="ARBA" id="ARBA00022771"/>
    </source>
</evidence>
<dbReference type="Proteomes" id="UP000261640">
    <property type="component" value="Unplaced"/>
</dbReference>
<dbReference type="InterPro" id="IPR050457">
    <property type="entry name" value="ZnFinger_BTB_dom_contain"/>
</dbReference>
<dbReference type="Gene3D" id="3.30.160.60">
    <property type="entry name" value="Classic Zinc Finger"/>
    <property type="match status" value="2"/>
</dbReference>
<keyword evidence="11" id="KW-0238">DNA-binding</keyword>
<feature type="region of interest" description="Disordered" evidence="16">
    <location>
        <begin position="123"/>
        <end position="149"/>
    </location>
</feature>
<reference evidence="19" key="2">
    <citation type="submission" date="2025-09" db="UniProtKB">
        <authorList>
            <consortium name="Ensembl"/>
        </authorList>
    </citation>
    <scope>IDENTIFICATION</scope>
</reference>
<reference evidence="19" key="1">
    <citation type="submission" date="2025-08" db="UniProtKB">
        <authorList>
            <consortium name="Ensembl"/>
        </authorList>
    </citation>
    <scope>IDENTIFICATION</scope>
</reference>
<evidence type="ECO:0000313" key="19">
    <source>
        <dbReference type="Ensembl" id="ENSMAMP00000001682.1"/>
    </source>
</evidence>
<dbReference type="InterPro" id="IPR011333">
    <property type="entry name" value="SKP1/BTB/POZ_sf"/>
</dbReference>
<keyword evidence="8" id="KW-0862">Zinc</keyword>
<evidence type="ECO:0000313" key="20">
    <source>
        <dbReference type="Proteomes" id="UP000261640"/>
    </source>
</evidence>
<evidence type="ECO:0000256" key="8">
    <source>
        <dbReference type="ARBA" id="ARBA00022833"/>
    </source>
</evidence>
<dbReference type="GO" id="GO:0000978">
    <property type="term" value="F:RNA polymerase II cis-regulatory region sequence-specific DNA binding"/>
    <property type="evidence" value="ECO:0007669"/>
    <property type="project" value="TreeGrafter"/>
</dbReference>
<dbReference type="GO" id="GO:0005634">
    <property type="term" value="C:nucleus"/>
    <property type="evidence" value="ECO:0007669"/>
    <property type="project" value="UniProtKB-SubCell"/>
</dbReference>
<organism evidence="19 20">
    <name type="scientific">Mastacembelus armatus</name>
    <name type="common">zig-zag eel</name>
    <dbReference type="NCBI Taxonomy" id="205130"/>
    <lineage>
        <taxon>Eukaryota</taxon>
        <taxon>Metazoa</taxon>
        <taxon>Chordata</taxon>
        <taxon>Craniata</taxon>
        <taxon>Vertebrata</taxon>
        <taxon>Euteleostomi</taxon>
        <taxon>Actinopterygii</taxon>
        <taxon>Neopterygii</taxon>
        <taxon>Teleostei</taxon>
        <taxon>Neoteleostei</taxon>
        <taxon>Acanthomorphata</taxon>
        <taxon>Anabantaria</taxon>
        <taxon>Synbranchiformes</taxon>
        <taxon>Mastacembelidae</taxon>
        <taxon>Mastacembelus</taxon>
    </lineage>
</organism>
<keyword evidence="4" id="KW-0597">Phosphoprotein</keyword>
<dbReference type="CDD" id="cd18196">
    <property type="entry name" value="BTB_POZ_ZBTB5"/>
    <property type="match status" value="1"/>
</dbReference>
<evidence type="ECO:0000256" key="12">
    <source>
        <dbReference type="ARBA" id="ARBA00023163"/>
    </source>
</evidence>
<feature type="domain" description="BTB" evidence="17">
    <location>
        <begin position="24"/>
        <end position="93"/>
    </location>
</feature>
<evidence type="ECO:0000259" key="17">
    <source>
        <dbReference type="PROSITE" id="PS50097"/>
    </source>
</evidence>
<evidence type="ECO:0000256" key="14">
    <source>
        <dbReference type="ARBA" id="ARBA00074850"/>
    </source>
</evidence>
<name>A0A3Q3KJR9_9TELE</name>
<keyword evidence="9" id="KW-0832">Ubl conjugation</keyword>
<dbReference type="AlphaFoldDB" id="A0A3Q3KJR9"/>
<keyword evidence="12" id="KW-0804">Transcription</keyword>
<dbReference type="Ensembl" id="ENSMAMT00000001717.2">
    <property type="protein sequence ID" value="ENSMAMP00000001682.1"/>
    <property type="gene ID" value="ENSMAMG00000001195.2"/>
</dbReference>
<evidence type="ECO:0000256" key="2">
    <source>
        <dbReference type="ARBA" id="ARBA00004123"/>
    </source>
</evidence>
<dbReference type="PROSITE" id="PS50097">
    <property type="entry name" value="BTB"/>
    <property type="match status" value="1"/>
</dbReference>
<dbReference type="InterPro" id="IPR036236">
    <property type="entry name" value="Znf_C2H2_sf"/>
</dbReference>
<keyword evidence="13" id="KW-0539">Nucleus</keyword>
<dbReference type="SUPFAM" id="SSF54695">
    <property type="entry name" value="POZ domain"/>
    <property type="match status" value="1"/>
</dbReference>
<evidence type="ECO:0000256" key="10">
    <source>
        <dbReference type="ARBA" id="ARBA00023015"/>
    </source>
</evidence>
<keyword evidence="5" id="KW-0479">Metal-binding</keyword>
<dbReference type="GO" id="GO:0008270">
    <property type="term" value="F:zinc ion binding"/>
    <property type="evidence" value="ECO:0007669"/>
    <property type="project" value="UniProtKB-KW"/>
</dbReference>
<evidence type="ECO:0000259" key="18">
    <source>
        <dbReference type="PROSITE" id="PS50157"/>
    </source>
</evidence>
<keyword evidence="6" id="KW-0677">Repeat</keyword>
<feature type="region of interest" description="Disordered" evidence="16">
    <location>
        <begin position="288"/>
        <end position="416"/>
    </location>
</feature>
<feature type="domain" description="C2H2-type" evidence="18">
    <location>
        <begin position="675"/>
        <end position="702"/>
    </location>
</feature>
<proteinExistence type="predicted"/>
<dbReference type="GeneID" id="113127945"/>
<evidence type="ECO:0000256" key="15">
    <source>
        <dbReference type="PROSITE-ProRule" id="PRU00042"/>
    </source>
</evidence>
<evidence type="ECO:0000256" key="4">
    <source>
        <dbReference type="ARBA" id="ARBA00022553"/>
    </source>
</evidence>
<evidence type="ECO:0000256" key="11">
    <source>
        <dbReference type="ARBA" id="ARBA00023125"/>
    </source>
</evidence>
<accession>A0A3Q3KJR9</accession>
<keyword evidence="20" id="KW-1185">Reference proteome</keyword>
<dbReference type="Gene3D" id="3.30.710.10">
    <property type="entry name" value="Potassium Channel Kv1.1, Chain A"/>
    <property type="match status" value="1"/>
</dbReference>
<dbReference type="PROSITE" id="PS50157">
    <property type="entry name" value="ZINC_FINGER_C2H2_2"/>
    <property type="match status" value="2"/>
</dbReference>
<dbReference type="GeneTree" id="ENSGT00940000160246"/>
<dbReference type="SMART" id="SM00225">
    <property type="entry name" value="BTB"/>
    <property type="match status" value="1"/>
</dbReference>
<evidence type="ECO:0000256" key="3">
    <source>
        <dbReference type="ARBA" id="ARBA00022499"/>
    </source>
</evidence>
<feature type="compositionally biased region" description="Polar residues" evidence="16">
    <location>
        <begin position="401"/>
        <end position="416"/>
    </location>
</feature>
<comment type="subcellular location">
    <subcellularLocation>
        <location evidence="2">Nucleus</location>
    </subcellularLocation>
</comment>
<dbReference type="GO" id="GO:0000981">
    <property type="term" value="F:DNA-binding transcription factor activity, RNA polymerase II-specific"/>
    <property type="evidence" value="ECO:0007669"/>
    <property type="project" value="TreeGrafter"/>
</dbReference>
<dbReference type="SMART" id="SM00355">
    <property type="entry name" value="ZnF_C2H2"/>
    <property type="match status" value="2"/>
</dbReference>
<feature type="compositionally biased region" description="Polar residues" evidence="16">
    <location>
        <begin position="291"/>
        <end position="301"/>
    </location>
</feature>
<comment type="function">
    <text evidence="1">May be involved in transcriptional regulation.</text>
</comment>
<protein>
    <recommendedName>
        <fullName evidence="14">Zinc finger and BTB domain-containing protein 5</fullName>
    </recommendedName>
</protein>
<dbReference type="InterPro" id="IPR013087">
    <property type="entry name" value="Znf_C2H2_type"/>
</dbReference>
<feature type="compositionally biased region" description="Basic and acidic residues" evidence="16">
    <location>
        <begin position="348"/>
        <end position="358"/>
    </location>
</feature>
<feature type="domain" description="C2H2-type" evidence="18">
    <location>
        <begin position="703"/>
        <end position="724"/>
    </location>
</feature>
<dbReference type="PANTHER" id="PTHR46105">
    <property type="entry name" value="AGAP004733-PA"/>
    <property type="match status" value="1"/>
</dbReference>
<dbReference type="RefSeq" id="XP_026158677.1">
    <property type="nucleotide sequence ID" value="XM_026302892.2"/>
</dbReference>
<dbReference type="PROSITE" id="PS00028">
    <property type="entry name" value="ZINC_FINGER_C2H2_1"/>
    <property type="match status" value="1"/>
</dbReference>
<evidence type="ECO:0000256" key="9">
    <source>
        <dbReference type="ARBA" id="ARBA00022843"/>
    </source>
</evidence>
<dbReference type="InterPro" id="IPR000210">
    <property type="entry name" value="BTB/POZ_dom"/>
</dbReference>
<evidence type="ECO:0000256" key="13">
    <source>
        <dbReference type="ARBA" id="ARBA00023242"/>
    </source>
</evidence>
<dbReference type="InParanoid" id="A0A3Q3KJR9"/>
<keyword evidence="3" id="KW-1017">Isopeptide bond</keyword>
<dbReference type="STRING" id="205130.ENSMAMP00000001682"/>
<evidence type="ECO:0000256" key="16">
    <source>
        <dbReference type="SAM" id="MobiDB-lite"/>
    </source>
</evidence>
<dbReference type="Pfam" id="PF00651">
    <property type="entry name" value="BTB"/>
    <property type="match status" value="1"/>
</dbReference>
<dbReference type="FunFam" id="3.30.710.10:FF:000061">
    <property type="entry name" value="Zinc finger and BTB domain-containing protein 5"/>
    <property type="match status" value="1"/>
</dbReference>
<evidence type="ECO:0000256" key="1">
    <source>
        <dbReference type="ARBA" id="ARBA00003767"/>
    </source>
</evidence>
<dbReference type="PANTHER" id="PTHR46105:SF28">
    <property type="entry name" value="ZINC FINGER PROTEIN 37-LIKE"/>
    <property type="match status" value="1"/>
</dbReference>
<dbReference type="SUPFAM" id="SSF57667">
    <property type="entry name" value="beta-beta-alpha zinc fingers"/>
    <property type="match status" value="1"/>
</dbReference>
<keyword evidence="7 15" id="KW-0863">Zinc-finger</keyword>
<feature type="region of interest" description="Disordered" evidence="16">
    <location>
        <begin position="228"/>
        <end position="255"/>
    </location>
</feature>
<evidence type="ECO:0000256" key="6">
    <source>
        <dbReference type="ARBA" id="ARBA00022737"/>
    </source>
</evidence>
<dbReference type="FunFam" id="3.30.160.60:FF:000250">
    <property type="entry name" value="zinc finger protein 197 isoform X1"/>
    <property type="match status" value="1"/>
</dbReference>